<reference evidence="5 6" key="1">
    <citation type="submission" date="2017-08" db="EMBL/GenBank/DDBJ databases">
        <title>Pusillimonas indicus sp. nov., a member of the family Alcaligenaceae isolated from surface seawater.</title>
        <authorList>
            <person name="Li J."/>
        </authorList>
    </citation>
    <scope>NUCLEOTIDE SEQUENCE [LARGE SCALE GENOMIC DNA]</scope>
    <source>
        <strain evidence="5 6">L52-1-41</strain>
    </source>
</reference>
<feature type="signal peptide" evidence="4">
    <location>
        <begin position="1"/>
        <end position="40"/>
    </location>
</feature>
<evidence type="ECO:0000256" key="1">
    <source>
        <dbReference type="ARBA" id="ARBA00007613"/>
    </source>
</evidence>
<dbReference type="EMBL" id="NQYH01000004">
    <property type="protein sequence ID" value="RIY41240.1"/>
    <property type="molecule type" value="Genomic_DNA"/>
</dbReference>
<dbReference type="PANTHER" id="PTHR30203">
    <property type="entry name" value="OUTER MEMBRANE CATION EFFLUX PROTEIN"/>
    <property type="match status" value="1"/>
</dbReference>
<dbReference type="Gene3D" id="1.20.1600.10">
    <property type="entry name" value="Outer membrane efflux proteins (OEP)"/>
    <property type="match status" value="1"/>
</dbReference>
<dbReference type="InterPro" id="IPR028351">
    <property type="entry name" value="CyaE"/>
</dbReference>
<dbReference type="Proteomes" id="UP000266206">
    <property type="component" value="Unassembled WGS sequence"/>
</dbReference>
<dbReference type="InterPro" id="IPR010131">
    <property type="entry name" value="MdtP/NodT-like"/>
</dbReference>
<comment type="caution">
    <text evidence="5">The sequence shown here is derived from an EMBL/GenBank/DDBJ whole genome shotgun (WGS) entry which is preliminary data.</text>
</comment>
<proteinExistence type="inferred from homology"/>
<protein>
    <recommendedName>
        <fullName evidence="2">Protein CyaE</fullName>
    </recommendedName>
</protein>
<dbReference type="PANTHER" id="PTHR30203:SF29">
    <property type="entry name" value="PROTEIN CYAE"/>
    <property type="match status" value="1"/>
</dbReference>
<dbReference type="GO" id="GO:0015562">
    <property type="term" value="F:efflux transmembrane transporter activity"/>
    <property type="evidence" value="ECO:0007669"/>
    <property type="project" value="InterPro"/>
</dbReference>
<evidence type="ECO:0000256" key="4">
    <source>
        <dbReference type="SAM" id="SignalP"/>
    </source>
</evidence>
<gene>
    <name evidence="5" type="ORF">CJP73_06810</name>
</gene>
<dbReference type="AlphaFoldDB" id="A0A3A1YWL5"/>
<keyword evidence="2" id="KW-0204">Cytolysis</keyword>
<accession>A0A3A1YWL5</accession>
<keyword evidence="2" id="KW-0998">Cell outer membrane</keyword>
<keyword evidence="2" id="KW-0354">Hemolysis</keyword>
<dbReference type="PIRSF" id="PIRSF001892">
    <property type="entry name" value="CyaE"/>
    <property type="match status" value="1"/>
</dbReference>
<evidence type="ECO:0000256" key="2">
    <source>
        <dbReference type="PIRNR" id="PIRNR001892"/>
    </source>
</evidence>
<feature type="chain" id="PRO_5017314461" description="Protein CyaE" evidence="4">
    <location>
        <begin position="41"/>
        <end position="520"/>
    </location>
</feature>
<evidence type="ECO:0000313" key="6">
    <source>
        <dbReference type="Proteomes" id="UP000266206"/>
    </source>
</evidence>
<sequence length="520" mass="55696">MNYFSICFFSSRATVSAARVGRQALSVLACVALSACASNAINRAPASAHEPWRPTENPASAGLDISPPDLSGFSIPSVPALAQVDSGPDLDTSRPLQLPELIDIAQRENPQTRQAWNRARQAALATGMVEATFLPMLSANVIGGYQRTSQPLPLQVGGYRNLDTDISGTVPAVALGWLLFDFGQREALLEGASQLSFAANVLFNAAHQKVIRDVTDQFYQYNTARMRTKLARESLANQRQVERAVRDKLDAGVATSIELSLVRQAVAQAKLNLVDNEGLERNAYLGLMSALGVPPTTQLNIAPVQTRALPVATDPITSERMQQALAQRPDLVAAYAAVKAAKANVKAAEAEFLPKVYLGAVAANSRISFDVRGLPGLSQTATSSGVLLGVTMPIFDGGLRQARLRDAEIEVDEAQQALRTQRRDALREMVAAETVLRSALQSFEAATELVSTAQTTYDASFDAYRSGVGTLTTVTEATTDLLEARQARADAHNAAMAAAANLAFVMGRMTTPRSSWLRSP</sequence>
<comment type="function">
    <text evidence="2">CyaE is necessary for transport of calmodulin-sensitive adenylate cyclase-hemolysin (cyclolysin).</text>
</comment>
<dbReference type="SUPFAM" id="SSF56954">
    <property type="entry name" value="Outer membrane efflux proteins (OEP)"/>
    <property type="match status" value="1"/>
</dbReference>
<keyword evidence="2" id="KW-0813">Transport</keyword>
<comment type="subcellular location">
    <subcellularLocation>
        <location evidence="2">Cell outer membrane</location>
        <topology evidence="2">Peripheral membrane protein</topology>
    </subcellularLocation>
</comment>
<keyword evidence="4" id="KW-0732">Signal</keyword>
<dbReference type="GO" id="GO:0009279">
    <property type="term" value="C:cell outer membrane"/>
    <property type="evidence" value="ECO:0007669"/>
    <property type="project" value="UniProtKB-SubCell"/>
</dbReference>
<comment type="similarity">
    <text evidence="1 2">Belongs to the outer membrane factor (OMF) (TC 1.B.17) family.</text>
</comment>
<dbReference type="GO" id="GO:0031640">
    <property type="term" value="P:killing of cells of another organism"/>
    <property type="evidence" value="ECO:0007669"/>
    <property type="project" value="UniProtKB-KW"/>
</dbReference>
<dbReference type="RefSeq" id="WP_119515902.1">
    <property type="nucleotide sequence ID" value="NZ_NQYH01000004.1"/>
</dbReference>
<dbReference type="InterPro" id="IPR003423">
    <property type="entry name" value="OMP_efflux"/>
</dbReference>
<dbReference type="OrthoDB" id="8553524at2"/>
<evidence type="ECO:0000313" key="5">
    <source>
        <dbReference type="EMBL" id="RIY41240.1"/>
    </source>
</evidence>
<keyword evidence="2" id="KW-0472">Membrane</keyword>
<evidence type="ECO:0000256" key="3">
    <source>
        <dbReference type="SAM" id="MobiDB-lite"/>
    </source>
</evidence>
<dbReference type="Pfam" id="PF02321">
    <property type="entry name" value="OEP"/>
    <property type="match status" value="2"/>
</dbReference>
<name>A0A3A1YWL5_9BURK</name>
<feature type="region of interest" description="Disordered" evidence="3">
    <location>
        <begin position="45"/>
        <end position="65"/>
    </location>
</feature>
<organism evidence="5 6">
    <name type="scientific">Neopusillimonas maritima</name>
    <dbReference type="NCBI Taxonomy" id="2026239"/>
    <lineage>
        <taxon>Bacteria</taxon>
        <taxon>Pseudomonadati</taxon>
        <taxon>Pseudomonadota</taxon>
        <taxon>Betaproteobacteria</taxon>
        <taxon>Burkholderiales</taxon>
        <taxon>Alcaligenaceae</taxon>
        <taxon>Neopusillimonas</taxon>
    </lineage>
</organism>